<evidence type="ECO:0000313" key="3">
    <source>
        <dbReference type="Proteomes" id="UP000299102"/>
    </source>
</evidence>
<evidence type="ECO:0000313" key="2">
    <source>
        <dbReference type="EMBL" id="GBP34268.1"/>
    </source>
</evidence>
<organism evidence="2 3">
    <name type="scientific">Eumeta variegata</name>
    <name type="common">Bagworm moth</name>
    <name type="synonym">Eumeta japonica</name>
    <dbReference type="NCBI Taxonomy" id="151549"/>
    <lineage>
        <taxon>Eukaryota</taxon>
        <taxon>Metazoa</taxon>
        <taxon>Ecdysozoa</taxon>
        <taxon>Arthropoda</taxon>
        <taxon>Hexapoda</taxon>
        <taxon>Insecta</taxon>
        <taxon>Pterygota</taxon>
        <taxon>Neoptera</taxon>
        <taxon>Endopterygota</taxon>
        <taxon>Lepidoptera</taxon>
        <taxon>Glossata</taxon>
        <taxon>Ditrysia</taxon>
        <taxon>Tineoidea</taxon>
        <taxon>Psychidae</taxon>
        <taxon>Oiketicinae</taxon>
        <taxon>Eumeta</taxon>
    </lineage>
</organism>
<evidence type="ECO:0000256" key="1">
    <source>
        <dbReference type="SAM" id="MobiDB-lite"/>
    </source>
</evidence>
<name>A0A4C1V5Z9_EUMVA</name>
<accession>A0A4C1V5Z9</accession>
<feature type="region of interest" description="Disordered" evidence="1">
    <location>
        <begin position="1"/>
        <end position="28"/>
    </location>
</feature>
<dbReference type="Proteomes" id="UP000299102">
    <property type="component" value="Unassembled WGS sequence"/>
</dbReference>
<gene>
    <name evidence="2" type="ORF">EVAR_13407_1</name>
</gene>
<reference evidence="2 3" key="1">
    <citation type="journal article" date="2019" name="Commun. Biol.">
        <title>The bagworm genome reveals a unique fibroin gene that provides high tensile strength.</title>
        <authorList>
            <person name="Kono N."/>
            <person name="Nakamura H."/>
            <person name="Ohtoshi R."/>
            <person name="Tomita M."/>
            <person name="Numata K."/>
            <person name="Arakawa K."/>
        </authorList>
    </citation>
    <scope>NUCLEOTIDE SEQUENCE [LARGE SCALE GENOMIC DNA]</scope>
</reference>
<dbReference type="AlphaFoldDB" id="A0A4C1V5Z9"/>
<keyword evidence="3" id="KW-1185">Reference proteome</keyword>
<protein>
    <submittedName>
        <fullName evidence="2">Uncharacterized protein</fullName>
    </submittedName>
</protein>
<dbReference type="EMBL" id="BGZK01000286">
    <property type="protein sequence ID" value="GBP34268.1"/>
    <property type="molecule type" value="Genomic_DNA"/>
</dbReference>
<sequence length="83" mass="9318">MTANPKYINIDNHHKNWTPNRKSQGGPRIVLRSGRLSLNAKSRVGRQWRACSFAGDAVNMNVDGPIFLEIVDLDTGRLQKLDS</sequence>
<comment type="caution">
    <text evidence="2">The sequence shown here is derived from an EMBL/GenBank/DDBJ whole genome shotgun (WGS) entry which is preliminary data.</text>
</comment>
<proteinExistence type="predicted"/>